<sequence length="679" mass="78854">MALPEWGDVPPLNDEDSDGENRTERNDYNIEQSVIDFEGESPIRHNVYPDTESDDDEEGEVQRTVRKRNNIVRGDGKLFEGQVFSTGLAFKEAVLDYALKTSRNLKQYRYDKDKLGYNCVGDGCSWRIYCSKTGKTFQWQVKVFKNVHSCVPNGCCEMIKVPVIARLFVDKIREEPEYFMPKKIEELIMEKWKINVSRPQCQAARNKALRWIEREYDEQFARLHDYVKEILESNPNSSVELECLPDEKGLQLFNRFYVCFDILRRNWKDTCRQLIGVDGCHLKSKMKGMLLVALGRDADNSIYPIAWAIVQVENTDNWLWFVKKIKYDLGLLNGEGFIMVSDRQKGLIKAVQTELPGIEHRMCVRHIYGNLKGKHGKKADLKLHVWNLAWSYNEPEYRENLDRIFNYDSEVHEDVLKTNPKSWSRAYFKLGNYCEDVENNSTESWNNTVLKARDMPYVPMLEMIARQSMVRISKRNVIALGHKSLCTPYVIEYLKEELEKASVCVVHRSTNNTFDSRIGGCSHRVNLETRSCTCRRWDITGIPCEHAYGVILSKKLEVQDYVCHWFKTATWRRTYAEGIIPLRGARFWPVGEEPRVHHAPEPPQPGRKKGDKDGKSGKNDKKRKKGINESPTKKKPKMLKRTMHCSQCGEANHNSRFHKKAQQAPQRDSSQVESSQAEE</sequence>
<evidence type="ECO:0000256" key="4">
    <source>
        <dbReference type="PROSITE-ProRule" id="PRU00325"/>
    </source>
</evidence>
<keyword evidence="2 4" id="KW-0863">Zinc-finger</keyword>
<name>A0A6J0JMD4_RAPSA</name>
<reference evidence="7" key="1">
    <citation type="journal article" date="2019" name="Database">
        <title>The radish genome database (RadishGD): an integrated information resource for radish genomics.</title>
        <authorList>
            <person name="Yu H.J."/>
            <person name="Baek S."/>
            <person name="Lee Y.J."/>
            <person name="Cho A."/>
            <person name="Mun J.H."/>
        </authorList>
    </citation>
    <scope>NUCLEOTIDE SEQUENCE [LARGE SCALE GENOMIC DNA]</scope>
    <source>
        <strain evidence="7">cv. WK10039</strain>
    </source>
</reference>
<dbReference type="Pfam" id="PF10551">
    <property type="entry name" value="MULE"/>
    <property type="match status" value="1"/>
</dbReference>
<dbReference type="PANTHER" id="PTHR31973:SF187">
    <property type="entry name" value="MUTATOR TRANSPOSASE MUDRA PROTEIN"/>
    <property type="match status" value="1"/>
</dbReference>
<evidence type="ECO:0000313" key="8">
    <source>
        <dbReference type="RefSeq" id="XP_018436176.1"/>
    </source>
</evidence>
<dbReference type="InterPro" id="IPR018289">
    <property type="entry name" value="MULE_transposase_dom"/>
</dbReference>
<organism evidence="7 8">
    <name type="scientific">Raphanus sativus</name>
    <name type="common">Radish</name>
    <name type="synonym">Raphanus raphanistrum var. sativus</name>
    <dbReference type="NCBI Taxonomy" id="3726"/>
    <lineage>
        <taxon>Eukaryota</taxon>
        <taxon>Viridiplantae</taxon>
        <taxon>Streptophyta</taxon>
        <taxon>Embryophyta</taxon>
        <taxon>Tracheophyta</taxon>
        <taxon>Spermatophyta</taxon>
        <taxon>Magnoliopsida</taxon>
        <taxon>eudicotyledons</taxon>
        <taxon>Gunneridae</taxon>
        <taxon>Pentapetalae</taxon>
        <taxon>rosids</taxon>
        <taxon>malvids</taxon>
        <taxon>Brassicales</taxon>
        <taxon>Brassicaceae</taxon>
        <taxon>Brassiceae</taxon>
        <taxon>Raphanus</taxon>
    </lineage>
</organism>
<protein>
    <submittedName>
        <fullName evidence="8">Uncharacterized protein LOC108808548</fullName>
    </submittedName>
</protein>
<evidence type="ECO:0000256" key="1">
    <source>
        <dbReference type="ARBA" id="ARBA00022723"/>
    </source>
</evidence>
<keyword evidence="1" id="KW-0479">Metal-binding</keyword>
<dbReference type="InterPro" id="IPR004332">
    <property type="entry name" value="Transposase_MuDR"/>
</dbReference>
<dbReference type="OrthoDB" id="1109393at2759"/>
<feature type="domain" description="SWIM-type" evidence="6">
    <location>
        <begin position="523"/>
        <end position="555"/>
    </location>
</feature>
<dbReference type="SMART" id="SM00575">
    <property type="entry name" value="ZnF_PMZ"/>
    <property type="match status" value="1"/>
</dbReference>
<dbReference type="AlphaFoldDB" id="A0A6J0JMD4"/>
<evidence type="ECO:0000259" key="6">
    <source>
        <dbReference type="PROSITE" id="PS50966"/>
    </source>
</evidence>
<dbReference type="Pfam" id="PF03108">
    <property type="entry name" value="DBD_Tnp_Mut"/>
    <property type="match status" value="1"/>
</dbReference>
<feature type="compositionally biased region" description="Basic residues" evidence="5">
    <location>
        <begin position="633"/>
        <end position="643"/>
    </location>
</feature>
<dbReference type="InterPro" id="IPR006564">
    <property type="entry name" value="Znf_PMZ"/>
</dbReference>
<evidence type="ECO:0000313" key="7">
    <source>
        <dbReference type="Proteomes" id="UP000504610"/>
    </source>
</evidence>
<keyword evidence="7" id="KW-1185">Reference proteome</keyword>
<evidence type="ECO:0000256" key="3">
    <source>
        <dbReference type="ARBA" id="ARBA00022833"/>
    </source>
</evidence>
<reference evidence="8" key="2">
    <citation type="submission" date="2025-08" db="UniProtKB">
        <authorList>
            <consortium name="RefSeq"/>
        </authorList>
    </citation>
    <scope>IDENTIFICATION</scope>
    <source>
        <tissue evidence="8">Leaf</tissue>
    </source>
</reference>
<feature type="compositionally biased region" description="Basic and acidic residues" evidence="5">
    <location>
        <begin position="608"/>
        <end position="619"/>
    </location>
</feature>
<gene>
    <name evidence="8" type="primary">LOC108808548</name>
</gene>
<dbReference type="RefSeq" id="XP_018436176.1">
    <property type="nucleotide sequence ID" value="XM_018580674.1"/>
</dbReference>
<dbReference type="InterPro" id="IPR007527">
    <property type="entry name" value="Znf_SWIM"/>
</dbReference>
<dbReference type="KEGG" id="rsz:108808548"/>
<dbReference type="Pfam" id="PF04434">
    <property type="entry name" value="SWIM"/>
    <property type="match status" value="1"/>
</dbReference>
<dbReference type="GeneID" id="108808548"/>
<feature type="compositionally biased region" description="Polar residues" evidence="5">
    <location>
        <begin position="663"/>
        <end position="679"/>
    </location>
</feature>
<evidence type="ECO:0000256" key="5">
    <source>
        <dbReference type="SAM" id="MobiDB-lite"/>
    </source>
</evidence>
<dbReference type="Proteomes" id="UP000504610">
    <property type="component" value="Chromosome 6"/>
</dbReference>
<evidence type="ECO:0000256" key="2">
    <source>
        <dbReference type="ARBA" id="ARBA00022771"/>
    </source>
</evidence>
<feature type="compositionally biased region" description="Basic and acidic residues" evidence="5">
    <location>
        <begin position="19"/>
        <end position="28"/>
    </location>
</feature>
<feature type="region of interest" description="Disordered" evidence="5">
    <location>
        <begin position="593"/>
        <end position="679"/>
    </location>
</feature>
<accession>A0A6J0JMD4</accession>
<proteinExistence type="predicted"/>
<dbReference type="PANTHER" id="PTHR31973">
    <property type="entry name" value="POLYPROTEIN, PUTATIVE-RELATED"/>
    <property type="match status" value="1"/>
</dbReference>
<dbReference type="PROSITE" id="PS50966">
    <property type="entry name" value="ZF_SWIM"/>
    <property type="match status" value="1"/>
</dbReference>
<dbReference type="GO" id="GO:0008270">
    <property type="term" value="F:zinc ion binding"/>
    <property type="evidence" value="ECO:0007669"/>
    <property type="project" value="UniProtKB-KW"/>
</dbReference>
<feature type="region of interest" description="Disordered" evidence="5">
    <location>
        <begin position="1"/>
        <end position="61"/>
    </location>
</feature>
<keyword evidence="3" id="KW-0862">Zinc</keyword>